<feature type="transmembrane region" description="Helical" evidence="3">
    <location>
        <begin position="20"/>
        <end position="45"/>
    </location>
</feature>
<accession>A0A085MFY9</accession>
<dbReference type="GO" id="GO:0018996">
    <property type="term" value="P:molting cycle, collagen and cuticulin-based cuticle"/>
    <property type="evidence" value="ECO:0007669"/>
    <property type="project" value="TreeGrafter"/>
</dbReference>
<feature type="region of interest" description="Disordered" evidence="2">
    <location>
        <begin position="1049"/>
        <end position="1068"/>
    </location>
</feature>
<evidence type="ECO:0000313" key="5">
    <source>
        <dbReference type="EMBL" id="KFD56135.1"/>
    </source>
</evidence>
<feature type="transmembrane region" description="Helical" evidence="3">
    <location>
        <begin position="339"/>
        <end position="358"/>
    </location>
</feature>
<evidence type="ECO:0000313" key="7">
    <source>
        <dbReference type="Proteomes" id="UP000030764"/>
    </source>
</evidence>
<dbReference type="PANTHER" id="PTHR10796">
    <property type="entry name" value="PATCHED-RELATED"/>
    <property type="match status" value="1"/>
</dbReference>
<evidence type="ECO:0000256" key="2">
    <source>
        <dbReference type="SAM" id="MobiDB-lite"/>
    </source>
</evidence>
<feature type="domain" description="SSD" evidence="4">
    <location>
        <begin position="296"/>
        <end position="432"/>
    </location>
</feature>
<dbReference type="Pfam" id="PF12349">
    <property type="entry name" value="Sterol-sensing"/>
    <property type="match status" value="1"/>
</dbReference>
<evidence type="ECO:0000256" key="1">
    <source>
        <dbReference type="ARBA" id="ARBA00005585"/>
    </source>
</evidence>
<comment type="similarity">
    <text evidence="1">Belongs to the patched family.</text>
</comment>
<dbReference type="InterPro" id="IPR053958">
    <property type="entry name" value="HMGCR/SNAP/NPC1-like_SSD"/>
</dbReference>
<dbReference type="GO" id="GO:0030659">
    <property type="term" value="C:cytoplasmic vesicle membrane"/>
    <property type="evidence" value="ECO:0007669"/>
    <property type="project" value="TreeGrafter"/>
</dbReference>
<feature type="transmembrane region" description="Helical" evidence="3">
    <location>
        <begin position="721"/>
        <end position="742"/>
    </location>
</feature>
<feature type="transmembrane region" description="Helical" evidence="3">
    <location>
        <begin position="411"/>
        <end position="432"/>
    </location>
</feature>
<dbReference type="InterPro" id="IPR051697">
    <property type="entry name" value="Patched_domain-protein"/>
</dbReference>
<protein>
    <recommendedName>
        <fullName evidence="4">SSD domain-containing protein</fullName>
    </recommendedName>
</protein>
<evidence type="ECO:0000256" key="3">
    <source>
        <dbReference type="SAM" id="Phobius"/>
    </source>
</evidence>
<dbReference type="InterPro" id="IPR001036">
    <property type="entry name" value="Acrflvin-R"/>
</dbReference>
<dbReference type="Proteomes" id="UP000030764">
    <property type="component" value="Unassembled WGS sequence"/>
</dbReference>
<dbReference type="AlphaFoldDB" id="A0A085MFY9"/>
<dbReference type="Proteomes" id="UP000030758">
    <property type="component" value="Unassembled WGS sequence"/>
</dbReference>
<dbReference type="EMBL" id="KL367522">
    <property type="protein sequence ID" value="KFD66659.1"/>
    <property type="molecule type" value="Genomic_DNA"/>
</dbReference>
<evidence type="ECO:0000259" key="4">
    <source>
        <dbReference type="PROSITE" id="PS50156"/>
    </source>
</evidence>
<gene>
    <name evidence="5" type="ORF">M513_02913</name>
    <name evidence="6" type="ORF">M514_02913</name>
</gene>
<feature type="transmembrane region" description="Helical" evidence="3">
    <location>
        <begin position="497"/>
        <end position="521"/>
    </location>
</feature>
<keyword evidence="7" id="KW-1185">Reference proteome</keyword>
<organism evidence="5 7">
    <name type="scientific">Trichuris suis</name>
    <name type="common">pig whipworm</name>
    <dbReference type="NCBI Taxonomy" id="68888"/>
    <lineage>
        <taxon>Eukaryota</taxon>
        <taxon>Metazoa</taxon>
        <taxon>Ecdysozoa</taxon>
        <taxon>Nematoda</taxon>
        <taxon>Enoplea</taxon>
        <taxon>Dorylaimia</taxon>
        <taxon>Trichinellida</taxon>
        <taxon>Trichuridae</taxon>
        <taxon>Trichuris</taxon>
    </lineage>
</organism>
<dbReference type="EMBL" id="KL363195">
    <property type="protein sequence ID" value="KFD56135.1"/>
    <property type="molecule type" value="Genomic_DNA"/>
</dbReference>
<keyword evidence="3" id="KW-0812">Transmembrane</keyword>
<proteinExistence type="inferred from homology"/>
<dbReference type="PROSITE" id="PS50156">
    <property type="entry name" value="SSD"/>
    <property type="match status" value="1"/>
</dbReference>
<dbReference type="PRINTS" id="PR00702">
    <property type="entry name" value="ACRIFLAVINRP"/>
</dbReference>
<dbReference type="Gene3D" id="1.20.1640.10">
    <property type="entry name" value="Multidrug efflux transporter AcrB transmembrane domain"/>
    <property type="match status" value="2"/>
</dbReference>
<evidence type="ECO:0000313" key="6">
    <source>
        <dbReference type="EMBL" id="KFD66659.1"/>
    </source>
</evidence>
<dbReference type="GO" id="GO:0005886">
    <property type="term" value="C:plasma membrane"/>
    <property type="evidence" value="ECO:0007669"/>
    <property type="project" value="TreeGrafter"/>
</dbReference>
<name>A0A085MFY9_9BILA</name>
<feature type="transmembrane region" description="Helical" evidence="3">
    <location>
        <begin position="749"/>
        <end position="770"/>
    </location>
</feature>
<dbReference type="InterPro" id="IPR000731">
    <property type="entry name" value="SSD"/>
</dbReference>
<dbReference type="GO" id="GO:0022857">
    <property type="term" value="F:transmembrane transporter activity"/>
    <property type="evidence" value="ECO:0007669"/>
    <property type="project" value="InterPro"/>
</dbReference>
<dbReference type="GO" id="GO:0006897">
    <property type="term" value="P:endocytosis"/>
    <property type="evidence" value="ECO:0007669"/>
    <property type="project" value="TreeGrafter"/>
</dbReference>
<reference evidence="5 7" key="1">
    <citation type="journal article" date="2014" name="Nat. Genet.">
        <title>Genome and transcriptome of the porcine whipworm Trichuris suis.</title>
        <authorList>
            <person name="Jex A.R."/>
            <person name="Nejsum P."/>
            <person name="Schwarz E.M."/>
            <person name="Hu L."/>
            <person name="Young N.D."/>
            <person name="Hall R.S."/>
            <person name="Korhonen P.K."/>
            <person name="Liao S."/>
            <person name="Thamsborg S."/>
            <person name="Xia J."/>
            <person name="Xu P."/>
            <person name="Wang S."/>
            <person name="Scheerlinck J.P."/>
            <person name="Hofmann A."/>
            <person name="Sternberg P.W."/>
            <person name="Wang J."/>
            <person name="Gasser R.B."/>
        </authorList>
    </citation>
    <scope>NUCLEOTIDE SEQUENCE [LARGE SCALE GENOMIC DNA]</scope>
    <source>
        <strain evidence="6">DCEP-RM93F</strain>
        <strain evidence="5">DCEP-RM93M</strain>
    </source>
</reference>
<keyword evidence="3" id="KW-1133">Transmembrane helix</keyword>
<sequence length="1068" mass="120265">MPFFRFQYIVRAFFCDLGRFIASFPIPFVLLPVALSIACSVGIYLNRDLMETDYENSLTDFFPENSESWQNMHALRKLFIVDKFNAFSGISFLFLKKNLVYVIMASNRKNGSVISEHGLRCASDLISRIKEMKVSYQSAEYTWKDICFSTEEGICAEHPLTQTLTVLKNTHHIAPSMQPLLYYPTISIDGFLVDNTPVLGGVTTRQTDSSLIRAAAMRILFFLREAHSDEDAVVNDLWRKAFLKTVENVCYPGYSLYWSSWLSLMEEIQRNSEALWPYFPYLGLILLLMTVGGCCDGNAITSKPWLGIYGLLSATFAILTSTGILFYCRYSYVPMVMMMPFLVLSVSVDNVFLMLSSWRASKPSNTVEDRTAESVGNSAVSILITSLTDGLSFLVGNLTPFPAVQVFCTHCALALLCTFTYQMSFFTALLALDGRREVSRRHCLTFTKTIKETKDSSCGSKNHIINNVNNGWRSFDKYNEIFSSSLAAVVCSPFSKVVIVIMYMAYVAFFCYSLATVAIGLNVEHLLPRRSYVAMTLKMNDRYFSSYADFATVFVNQTFSINSRVDQERLLNLYYSLTSTDFSAPGEFWLTEAMAFAQRLNDSLVQEPRRAEMVLNKFFADNRYQHYLSDIGFEGDSLLTAKYMKMSVRLRNAGRCNYTRIAEILTRRFKESSLSGFVFHPSFLLVDQDSLVLQTLIQDVFAAMATMVLVVMLFMSSYWSVVWVGIAIVSICLGVIGILSFWHVHIDMISMITITMSIGLSVDYIAHATYHYSSAYGITPYDRLVVTYRHVGIPTVQSGLLAIAGVSALVFLESHMVETFVKTVFLVVVIGMAHGLIFMPALLSTIMPNASGEVRRRSIETRKNHKPEILPAIMDRWQSEEAPTELSSPKVSTYRRQLKSSSFVPRNLAVSRDLCQKDEEKLATYNSVVRPENGIKDMYLASMVPRQETNASTSALEKINGDLNRNLSNLKPMTCPMDLLRNLSSTVGKQKTAGEDIMGKAELKANQVDNDLEAQQEFVRMILKGDTQSRAALSSTLLEQKFKGKLSLSMKNEPNKVSKNNLPTSKAK</sequence>
<feature type="transmembrane region" description="Helical" evidence="3">
    <location>
        <begin position="790"/>
        <end position="812"/>
    </location>
</feature>
<keyword evidence="3" id="KW-0472">Membrane</keyword>
<feature type="transmembrane region" description="Helical" evidence="3">
    <location>
        <begin position="278"/>
        <end position="300"/>
    </location>
</feature>
<feature type="transmembrane region" description="Helical" evidence="3">
    <location>
        <begin position="306"/>
        <end position="327"/>
    </location>
</feature>
<dbReference type="SUPFAM" id="SSF82866">
    <property type="entry name" value="Multidrug efflux transporter AcrB transmembrane domain"/>
    <property type="match status" value="2"/>
</dbReference>
<dbReference type="PANTHER" id="PTHR10796:SF96">
    <property type="entry name" value="PATCHED-RELATED PROTEIN 9"/>
    <property type="match status" value="1"/>
</dbReference>
<feature type="transmembrane region" description="Helical" evidence="3">
    <location>
        <begin position="824"/>
        <end position="847"/>
    </location>
</feature>